<name>A0A101M0F9_PICGL</name>
<evidence type="ECO:0000256" key="1">
    <source>
        <dbReference type="SAM" id="Phobius"/>
    </source>
</evidence>
<keyword evidence="1" id="KW-0472">Membrane</keyword>
<proteinExistence type="predicted"/>
<keyword evidence="1" id="KW-0812">Transmembrane</keyword>
<dbReference type="EMBL" id="LKAM01000012">
    <property type="protein sequence ID" value="KUM46223.1"/>
    <property type="molecule type" value="Genomic_DNA"/>
</dbReference>
<evidence type="ECO:0000313" key="2">
    <source>
        <dbReference type="EMBL" id="KUM46223.1"/>
    </source>
</evidence>
<feature type="transmembrane region" description="Helical" evidence="1">
    <location>
        <begin position="48"/>
        <end position="68"/>
    </location>
</feature>
<keyword evidence="3" id="KW-0496">Mitochondrion</keyword>
<evidence type="ECO:0000313" key="3">
    <source>
        <dbReference type="EMBL" id="KUM48739.1"/>
    </source>
</evidence>
<reference evidence="3" key="1">
    <citation type="journal article" date="2015" name="Genome Biol. Evol.">
        <title>Organellar Genomes of White Spruce (Picea glauca): Assembly and Annotation.</title>
        <authorList>
            <person name="Jackman S.D."/>
            <person name="Warren R.L."/>
            <person name="Gibb E.A."/>
            <person name="Vandervalk B.P."/>
            <person name="Mohamadi H."/>
            <person name="Chu J."/>
            <person name="Raymond A."/>
            <person name="Pleasance S."/>
            <person name="Coope R."/>
            <person name="Wildung M.R."/>
            <person name="Ritland C.E."/>
            <person name="Bousquet J."/>
            <person name="Jones S.J."/>
            <person name="Bohlmann J."/>
            <person name="Birol I."/>
        </authorList>
    </citation>
    <scope>NUCLEOTIDE SEQUENCE [LARGE SCALE GENOMIC DNA]</scope>
    <source>
        <tissue evidence="3">Flushing bud</tissue>
    </source>
</reference>
<comment type="caution">
    <text evidence="3">The sequence shown here is derived from an EMBL/GenBank/DDBJ whole genome shotgun (WGS) entry which is preliminary data.</text>
</comment>
<organism evidence="3">
    <name type="scientific">Picea glauca</name>
    <name type="common">White spruce</name>
    <name type="synonym">Pinus glauca</name>
    <dbReference type="NCBI Taxonomy" id="3330"/>
    <lineage>
        <taxon>Eukaryota</taxon>
        <taxon>Viridiplantae</taxon>
        <taxon>Streptophyta</taxon>
        <taxon>Embryophyta</taxon>
        <taxon>Tracheophyta</taxon>
        <taxon>Spermatophyta</taxon>
        <taxon>Pinopsida</taxon>
        <taxon>Pinidae</taxon>
        <taxon>Conifers I</taxon>
        <taxon>Pinales</taxon>
        <taxon>Pinaceae</taxon>
        <taxon>Picea</taxon>
    </lineage>
</organism>
<protein>
    <submittedName>
        <fullName evidence="3">Uncharacterized protein</fullName>
    </submittedName>
</protein>
<keyword evidence="1" id="KW-1133">Transmembrane helix</keyword>
<accession>A0A101M0F9</accession>
<dbReference type="AlphaFoldDB" id="A0A101M0F9"/>
<dbReference type="EMBL" id="LKAM01000005">
    <property type="protein sequence ID" value="KUM48739.1"/>
    <property type="molecule type" value="Genomic_DNA"/>
</dbReference>
<geneLocation type="mitochondrion" evidence="3"/>
<gene>
    <name evidence="2" type="ORF">ABT39_MTgene1729</name>
    <name evidence="3" type="ORF">ABT39_MTgene4754</name>
</gene>
<sequence>MSSSLPIRKIRYLFTMCSCIGKYTSLGCPLASHEFFGRMFTSDRRYNITYFILYLVTCTSSLNSLPILHVHRWMWFYLLSGRFVDMDSRSSSSTIVR</sequence>